<dbReference type="PANTHER" id="PTHR16166">
    <property type="entry name" value="VACUOLAR PROTEIN SORTING-ASSOCIATED PROTEIN VPS13"/>
    <property type="match status" value="1"/>
</dbReference>
<dbReference type="EMBL" id="AHHH01000129">
    <property type="protein sequence ID" value="ESU41416.1"/>
    <property type="molecule type" value="Genomic_DNA"/>
</dbReference>
<dbReference type="VEuPathDB" id="GiardiaDB:QR46_4002"/>
<accession>V6TRQ5</accession>
<sequence length="3254" mass="362455">MFNELLTRIVTKYISKYTYELNPNSMRSSLLRGIVELNNIFIRPDVLNMLLGVELRFGYIEHISLRIPWQSFWKESTAIKVSTVYVVLCGYATDLTEDAIKQEILTNFKNKLRSLIRIEQRILEQNKGQIKEAIGITAGTEARKIGKVKKWILWLQNLAINNLTLIVSNIVILWSAPSLQDVSGVLRLQNVQVSTADDSTADQSGLKEKNCALEGLSLHYYPIVVDERPEYRYNSLAECEKGLVFWRHLFEGPSYSSVVDPFNVTITIQLCRNFAHESKPFATIRLCMPSICCCTDLQTVLSLVKSLTTGLAAGEFAFALTSNETKHLNKDSILENAVLCLGKVLARSQAIDQIESVISAEVNKESHVLKDRLQRTFKKHYSSHLRCKYIVPLLSDCSDTPTVSEFGDEYLDAVQNIIGYIGPSAKILAELTASMPTSIIAKLQQECLSAFLHNLSEHIEHSKREDLTEEAVIAQQLTPTKLRKEDLNEFQKIMGIPSTLDISDLNDNSDVEKEKTELIKMAIDITGIDVSICEKAIHYTDSSPTILLSLSLQAISCSFSLLKSTDFSFLCELGLIRGECMAVTEPVLNTLNEVPAFSINVCSPGCAGGSMHIRSSLVPIQLLVVPSVLPFIISLMSALQCYFSNSIKISIQKASTLDLVTLYNEVDKDITTFLQERAATLELDLELGAPVIILSAPATESFTCSLGKVIVKSLHFLSETDHPKLRPDSQTLVLFVQLNNTVIRVGSSSKDNPTKESGIKVDLEGEKPVVKPCTMSIYLYIPLLTGPMVIDIIQGLIDVTLTTNTIQSLIVLCSRYAYEVLHIPEHEWSALMPPLHQEYQATLARPKFGMEERLEQTALLLRNKVATVIIGVTLEGVKLAVGDVKEIELHIGQGHIDLHVKTIQNKGICTEFKLSVVDLFVCGTPVVYLTNEAEDFEENRIASGVLTTDKGVTLRLEVSMMHFLADIVLIIKMTSVLEKVLQIYTNAGLALLLSQVARKFSSSQAPRQDILQESKGSTITLLLDFSGLTLYLLSTPYILSLPSSLDSALSLTVDTALICTTKLKAIYLNIIVESGNIFINWSFHECTVDQSDSEPSIVTILQFVPPIVSEVCAIGCVHLYDVVSYDPNLLLDAQIIGDVVITINGRSLQYLLQTGNILMGCLLHLKEALELESKTQALNSGASKNPSRLSCNIIVPSLKVSIPVHVDHNNPQFSLHLTNFGLSTDQAPGTSTIRLRGWLEQLLVEFVDSIEGHRDTYYTICEYNGLEVGIDRTYRIHHQELVDGSSNSREEIFLTHQVIAIDFSKGISMYITPRILHTAIEMISADRNLGFIIVDDTDESKLKSIKQDIDERMGINARNGVDSTKDTIKSINSLLAHDFKGFLAADLASIRPELKLDDAFIDIVEQEYLRIPMVVDREHIQSNHLDQFCPPVVNILKISVSALQVKLLDNTETLVDCKLDKSNIVLEKTSDLQATGSIGSLTLKATKAPFPLFDLTQMTFQYKHDSVRRRTTLLLPQETAFVVIVDHVVISMIFSLLALNYIPSALYILARQAKQELVTSINEKISILQEKNKPHTNQNGISHAILSVLHASQAKKTIVIDKPTLELTLSLLKIKFVVVVSTSDPKEDSKLEEAEHVALSIDVNIITSTSFRQKYIMNTVDYQVRDFFKRAEICVKLMLDNCKLVAYLPGGKTGTNGMQLNNIIWIPKLLCNFNTISADMQSNVTKNGQQENIILNRRSVSFETTITKQSEITISPALLCVYALTKEKLIAAIPYEVLKEAEKIAKEELDKLKSKSMKFLKGTKDSQTEASTSLTDVFPNAVLNSTPILVSGFHFPVYTVSNNVRVEMSFKNQPLLVPLNSSQNSQPLFIIGCNDIKFVYESTLETSPNVPHQALHLTTTLYAKSYNEALKLYDVLLCSTPLAFSYKMWSRSAILNDSINKAVISAPPTHDICKTMPAEISVLFSAPTEFLVLLTPTSLLATIHFINTFSIPASGFSKIKSAAENKEVIPNCSLDEHGNTPDETLILSIPTTQPAETEGQQAIEFYPSSIIKLVKVYSGTSECEAHRTPGETIAFYIPLNKIDETTVWVEVASEGVVKTTQFPLQLLLFHEQYKIDDDWMFAFVKQDSKVEVHCLSTYILLNYTTRDYSIIVEAPASNSIQSTSQLYSSTETTSAALSSMLTSHSIVTCASVDYNICNRTQVIEVLRKNSYISAPNSALSIQIASENHDPLELTYYLRSPAINPLETFIIEKGYEYMRLIAFTIYLFGRPTQVLQLVPTHFIINGMPCMAELKLDRIQATDNNSGLEIKDETVLLAPAESGTLNTSLKDEIRLASLSIELQYGDETCKYVLKTTKSLPYDEDTAPTQSVILELASVRQYNIGVYHCNASIRKQTMKKIPGIGTSLLTGLYAPSAVEIKTYASALLQNSTAPGLSFCIFRLDSKYDKRTQITSAVRYGEAAIVWGKYSDSVKLSVSTSSNGHPIQYHKSDVFRLSTFAGYHLHRMHTKAGKKQMTLFVYSKSKQLRGSPSMIYTLCAAIEVSNCMSKPISVLIAPWDHKDKVEQKTVCVNPNSNILLFELPGTKESLIDYAIRFLEDQTSLLKRLRIGYSKELLHIDFSLAVMEIHCTEHKLNITVRPPKLVDDAQLQIENSLNIDLYCSYKHSAQRTKYAIASGSTATLYFLLSDLEFYYQKPNGTFVQIFCIKMTPLSTTVEFREPKSKKKCHAKLAIRDGAVQCKIFFDNEASLKPIVDRHDIKQELLINANVKIKGIMILLVGPDDSDFSCRREYVSFSVAFIDVVFLVSTQYYRVSAQMGQIFLENILGLTNNPRVLYLKSIKSTREPQGKRIKQERSAKKYSEIPAIIFLASMSTNLSILDIEFLSIKVGKLNLYIDQSSIDVVLRFLRINSLLSMSFQIESTERQALQTEIYHMLSHLSRDDGRYYILLRKLCNCIFNPVDQRETSKSGENGIICIRQLELGELKCKATISINNLPFQLNPIISALNQIGLISFSLEDARIRIGAVRLKDRLLTFEELTQYLCKSYIKAIGMNAGNLLAATPMLGNLSSLATHFTESFRAPKNEGVTRIENFVSHNTAGIMSVARALLESTGKMLDAASMDNKYSAQRAIVLYESQKSLKVAWKNAGSEFWRELKSALAGLISKPLKGFAAKGVKGFFRGLGQGLVGSVTKSLGGINDAILHVIVGVNGSALRVCRPVMEQSRSRIFIGPLSEQNIRGQSTPHELADPVDSESDDQLM</sequence>
<dbReference type="OrthoDB" id="428159at2759"/>
<comment type="caution">
    <text evidence="3">The sequence shown here is derived from an EMBL/GenBank/DDBJ whole genome shotgun (WGS) entry which is preliminary data.</text>
</comment>
<organism evidence="3 4">
    <name type="scientific">Giardia intestinalis</name>
    <name type="common">Giardia lamblia</name>
    <dbReference type="NCBI Taxonomy" id="5741"/>
    <lineage>
        <taxon>Eukaryota</taxon>
        <taxon>Metamonada</taxon>
        <taxon>Diplomonadida</taxon>
        <taxon>Hexamitidae</taxon>
        <taxon>Giardiinae</taxon>
        <taxon>Giardia</taxon>
    </lineage>
</organism>
<dbReference type="InterPro" id="IPR026847">
    <property type="entry name" value="VPS13"/>
</dbReference>
<dbReference type="VEuPathDB" id="GiardiaDB:GL50803_0087358"/>
<evidence type="ECO:0000313" key="3">
    <source>
        <dbReference type="EMBL" id="ESU41416.1"/>
    </source>
</evidence>
<proteinExistence type="inferred from homology"/>
<dbReference type="PANTHER" id="PTHR16166:SF93">
    <property type="entry name" value="INTERMEMBRANE LIPID TRANSFER PROTEIN VPS13"/>
    <property type="match status" value="1"/>
</dbReference>
<dbReference type="VEuPathDB" id="GiardiaDB:GL50581_2056"/>
<name>V6TRQ5_GIAIN</name>
<evidence type="ECO:0000313" key="4">
    <source>
        <dbReference type="Proteomes" id="UP000018040"/>
    </source>
</evidence>
<dbReference type="Proteomes" id="UP000018040">
    <property type="component" value="Unassembled WGS sequence"/>
</dbReference>
<evidence type="ECO:0000256" key="1">
    <source>
        <dbReference type="ARBA" id="ARBA00006545"/>
    </source>
</evidence>
<comment type="similarity">
    <text evidence="1">Belongs to the VPS13 family.</text>
</comment>
<reference evidence="4" key="1">
    <citation type="submission" date="2012-02" db="EMBL/GenBank/DDBJ databases">
        <title>Genome sequencing of Giardia lamblia Genotypes A2 and B isolates (DH and GS) and comparative analysis with the genomes of Genotypes A1 and E (WB and Pig).</title>
        <authorList>
            <person name="Adam R."/>
            <person name="Dahlstrom E."/>
            <person name="Martens C."/>
            <person name="Bruno D."/>
            <person name="Barbian K."/>
            <person name="Porcella S.F."/>
            <person name="Nash T."/>
        </authorList>
    </citation>
    <scope>NUCLEOTIDE SEQUENCE</scope>
    <source>
        <strain evidence="4">GS</strain>
    </source>
</reference>
<evidence type="ECO:0000256" key="2">
    <source>
        <dbReference type="SAM" id="MobiDB-lite"/>
    </source>
</evidence>
<reference evidence="3 4" key="2">
    <citation type="journal article" date="2013" name="Genome Biol. Evol.">
        <title>Genome sequencing of Giardia lamblia genotypes A2 and B isolates (DH and GS) and comparative analysis with the genomes of genotypes A1 and E (WB and Pig).</title>
        <authorList>
            <person name="Adam R.D."/>
            <person name="Dahlstrom E.W."/>
            <person name="Martens C.A."/>
            <person name="Bruno D.P."/>
            <person name="Barbian K.D."/>
            <person name="Ricklefs S.M."/>
            <person name="Hernandez M.M."/>
            <person name="Narla N.P."/>
            <person name="Patel R.B."/>
            <person name="Porcella S.F."/>
            <person name="Nash T.E."/>
        </authorList>
    </citation>
    <scope>NUCLEOTIDE SEQUENCE [LARGE SCALE GENOMIC DNA]</scope>
    <source>
        <strain evidence="3 4">GS</strain>
    </source>
</reference>
<protein>
    <submittedName>
        <fullName evidence="3">Chorein, N-terminal region</fullName>
    </submittedName>
</protein>
<dbReference type="VEuPathDB" id="GiardiaDB:DHA2_152860"/>
<gene>
    <name evidence="3" type="ORF">GSB_153643</name>
</gene>
<feature type="compositionally biased region" description="Acidic residues" evidence="2">
    <location>
        <begin position="3243"/>
        <end position="3254"/>
    </location>
</feature>
<dbReference type="GO" id="GO:0045053">
    <property type="term" value="P:protein retention in Golgi apparatus"/>
    <property type="evidence" value="ECO:0007669"/>
    <property type="project" value="TreeGrafter"/>
</dbReference>
<dbReference type="GO" id="GO:0006623">
    <property type="term" value="P:protein targeting to vacuole"/>
    <property type="evidence" value="ECO:0007669"/>
    <property type="project" value="TreeGrafter"/>
</dbReference>
<feature type="region of interest" description="Disordered" evidence="2">
    <location>
        <begin position="3233"/>
        <end position="3254"/>
    </location>
</feature>